<reference evidence="2" key="1">
    <citation type="journal article" date="2014" name="Science">
        <title>Ancient hybridizations among the ancestral genomes of bread wheat.</title>
        <authorList>
            <consortium name="International Wheat Genome Sequencing Consortium,"/>
            <person name="Marcussen T."/>
            <person name="Sandve S.R."/>
            <person name="Heier L."/>
            <person name="Spannagl M."/>
            <person name="Pfeifer M."/>
            <person name="Jakobsen K.S."/>
            <person name="Wulff B.B."/>
            <person name="Steuernagel B."/>
            <person name="Mayer K.F."/>
            <person name="Olsen O.A."/>
        </authorList>
    </citation>
    <scope>NUCLEOTIDE SEQUENCE [LARGE SCALE GENOMIC DNA]</scope>
    <source>
        <strain evidence="2">cv. AL8/78</strain>
    </source>
</reference>
<dbReference type="Gramene" id="AET1Gv20113500.30">
    <property type="protein sequence ID" value="AET1Gv20113500.30"/>
    <property type="gene ID" value="AET1Gv20113500"/>
</dbReference>
<reference evidence="1" key="5">
    <citation type="journal article" date="2021" name="G3 (Bethesda)">
        <title>Aegilops tauschii genome assembly Aet v5.0 features greater sequence contiguity and improved annotation.</title>
        <authorList>
            <person name="Wang L."/>
            <person name="Zhu T."/>
            <person name="Rodriguez J.C."/>
            <person name="Deal K.R."/>
            <person name="Dubcovsky J."/>
            <person name="McGuire P.E."/>
            <person name="Lux T."/>
            <person name="Spannagl M."/>
            <person name="Mayer K.F.X."/>
            <person name="Baldrich P."/>
            <person name="Meyers B.C."/>
            <person name="Huo N."/>
            <person name="Gu Y.Q."/>
            <person name="Zhou H."/>
            <person name="Devos K.M."/>
            <person name="Bennetzen J.L."/>
            <person name="Unver T."/>
            <person name="Budak H."/>
            <person name="Gulick P.J."/>
            <person name="Galiba G."/>
            <person name="Kalapos B."/>
            <person name="Nelson D.R."/>
            <person name="Li P."/>
            <person name="You F.M."/>
            <person name="Luo M.C."/>
            <person name="Dvorak J."/>
        </authorList>
    </citation>
    <scope>NUCLEOTIDE SEQUENCE [LARGE SCALE GENOMIC DNA]</scope>
    <source>
        <strain evidence="1">cv. AL8/78</strain>
    </source>
</reference>
<name>A0A452XQM8_AEGTS</name>
<reference evidence="1" key="4">
    <citation type="submission" date="2019-03" db="UniProtKB">
        <authorList>
            <consortium name="EnsemblPlants"/>
        </authorList>
    </citation>
    <scope>IDENTIFICATION</scope>
</reference>
<accession>A0A452XQM8</accession>
<organism evidence="1 2">
    <name type="scientific">Aegilops tauschii subsp. strangulata</name>
    <name type="common">Goatgrass</name>
    <dbReference type="NCBI Taxonomy" id="200361"/>
    <lineage>
        <taxon>Eukaryota</taxon>
        <taxon>Viridiplantae</taxon>
        <taxon>Streptophyta</taxon>
        <taxon>Embryophyta</taxon>
        <taxon>Tracheophyta</taxon>
        <taxon>Spermatophyta</taxon>
        <taxon>Magnoliopsida</taxon>
        <taxon>Liliopsida</taxon>
        <taxon>Poales</taxon>
        <taxon>Poaceae</taxon>
        <taxon>BOP clade</taxon>
        <taxon>Pooideae</taxon>
        <taxon>Triticodae</taxon>
        <taxon>Triticeae</taxon>
        <taxon>Triticinae</taxon>
        <taxon>Aegilops</taxon>
    </lineage>
</organism>
<evidence type="ECO:0000313" key="1">
    <source>
        <dbReference type="EnsemblPlants" id="AET1Gv20113500.30"/>
    </source>
</evidence>
<reference evidence="1" key="3">
    <citation type="journal article" date="2017" name="Nature">
        <title>Genome sequence of the progenitor of the wheat D genome Aegilops tauschii.</title>
        <authorList>
            <person name="Luo M.C."/>
            <person name="Gu Y.Q."/>
            <person name="Puiu D."/>
            <person name="Wang H."/>
            <person name="Twardziok S.O."/>
            <person name="Deal K.R."/>
            <person name="Huo N."/>
            <person name="Zhu T."/>
            <person name="Wang L."/>
            <person name="Wang Y."/>
            <person name="McGuire P.E."/>
            <person name="Liu S."/>
            <person name="Long H."/>
            <person name="Ramasamy R.K."/>
            <person name="Rodriguez J.C."/>
            <person name="Van S.L."/>
            <person name="Yuan L."/>
            <person name="Wang Z."/>
            <person name="Xia Z."/>
            <person name="Xiao L."/>
            <person name="Anderson O.D."/>
            <person name="Ouyang S."/>
            <person name="Liang Y."/>
            <person name="Zimin A.V."/>
            <person name="Pertea G."/>
            <person name="Qi P."/>
            <person name="Bennetzen J.L."/>
            <person name="Dai X."/>
            <person name="Dawson M.W."/>
            <person name="Muller H.G."/>
            <person name="Kugler K."/>
            <person name="Rivarola-Duarte L."/>
            <person name="Spannagl M."/>
            <person name="Mayer K.F.X."/>
            <person name="Lu F.H."/>
            <person name="Bevan M.W."/>
            <person name="Leroy P."/>
            <person name="Li P."/>
            <person name="You F.M."/>
            <person name="Sun Q."/>
            <person name="Liu Z."/>
            <person name="Lyons E."/>
            <person name="Wicker T."/>
            <person name="Salzberg S.L."/>
            <person name="Devos K.M."/>
            <person name="Dvorak J."/>
        </authorList>
    </citation>
    <scope>NUCLEOTIDE SEQUENCE [LARGE SCALE GENOMIC DNA]</scope>
    <source>
        <strain evidence="1">cv. AL8/78</strain>
    </source>
</reference>
<dbReference type="EnsemblPlants" id="AET1Gv20113500.30">
    <property type="protein sequence ID" value="AET1Gv20113500.30"/>
    <property type="gene ID" value="AET1Gv20113500"/>
</dbReference>
<proteinExistence type="predicted"/>
<protein>
    <submittedName>
        <fullName evidence="1">Uncharacterized protein</fullName>
    </submittedName>
</protein>
<dbReference type="AlphaFoldDB" id="A0A452XQM8"/>
<reference evidence="2" key="2">
    <citation type="journal article" date="2017" name="Nat. Plants">
        <title>The Aegilops tauschii genome reveals multiple impacts of transposons.</title>
        <authorList>
            <person name="Zhao G."/>
            <person name="Zou C."/>
            <person name="Li K."/>
            <person name="Wang K."/>
            <person name="Li T."/>
            <person name="Gao L."/>
            <person name="Zhang X."/>
            <person name="Wang H."/>
            <person name="Yang Z."/>
            <person name="Liu X."/>
            <person name="Jiang W."/>
            <person name="Mao L."/>
            <person name="Kong X."/>
            <person name="Jiao Y."/>
            <person name="Jia J."/>
        </authorList>
    </citation>
    <scope>NUCLEOTIDE SEQUENCE [LARGE SCALE GENOMIC DNA]</scope>
    <source>
        <strain evidence="2">cv. AL8/78</strain>
    </source>
</reference>
<sequence>TLVRISVAADSERIGWKTPLGCVWGSKLQNPTRLGKEQMFVPASRNPP</sequence>
<evidence type="ECO:0000313" key="2">
    <source>
        <dbReference type="Proteomes" id="UP000015105"/>
    </source>
</evidence>
<keyword evidence="2" id="KW-1185">Reference proteome</keyword>
<dbReference type="Proteomes" id="UP000015105">
    <property type="component" value="Chromosome 1D"/>
</dbReference>